<dbReference type="SUPFAM" id="SSF53822">
    <property type="entry name" value="Periplasmic binding protein-like I"/>
    <property type="match status" value="1"/>
</dbReference>
<evidence type="ECO:0000313" key="5">
    <source>
        <dbReference type="EMBL" id="RBP15585.1"/>
    </source>
</evidence>
<evidence type="ECO:0000256" key="3">
    <source>
        <dbReference type="ARBA" id="ARBA00022729"/>
    </source>
</evidence>
<evidence type="ECO:0000256" key="1">
    <source>
        <dbReference type="ARBA" id="ARBA00004196"/>
    </source>
</evidence>
<feature type="domain" description="Periplasmic binding protein" evidence="4">
    <location>
        <begin position="127"/>
        <end position="393"/>
    </location>
</feature>
<name>A0A366FPE5_9HYPH</name>
<dbReference type="Pfam" id="PF13407">
    <property type="entry name" value="Peripla_BP_4"/>
    <property type="match status" value="1"/>
</dbReference>
<keyword evidence="6" id="KW-1185">Reference proteome</keyword>
<keyword evidence="3" id="KW-0732">Signal</keyword>
<protein>
    <submittedName>
        <fullName evidence="5">ABC-type sugar transport system substrate-binding protein</fullName>
    </submittedName>
</protein>
<gene>
    <name evidence="5" type="ORF">DFR50_108142</name>
</gene>
<comment type="subcellular location">
    <subcellularLocation>
        <location evidence="1">Cell envelope</location>
    </subcellularLocation>
</comment>
<comment type="similarity">
    <text evidence="2">Belongs to the bacterial solute-binding protein 2 family.</text>
</comment>
<dbReference type="GO" id="GO:0030246">
    <property type="term" value="F:carbohydrate binding"/>
    <property type="evidence" value="ECO:0007669"/>
    <property type="project" value="UniProtKB-ARBA"/>
</dbReference>
<dbReference type="PROSITE" id="PS51318">
    <property type="entry name" value="TAT"/>
    <property type="match status" value="1"/>
</dbReference>
<reference evidence="5 6" key="1">
    <citation type="submission" date="2018-06" db="EMBL/GenBank/DDBJ databases">
        <title>Genomic Encyclopedia of Type Strains, Phase IV (KMG-IV): sequencing the most valuable type-strain genomes for metagenomic binning, comparative biology and taxonomic classification.</title>
        <authorList>
            <person name="Goeker M."/>
        </authorList>
    </citation>
    <scope>NUCLEOTIDE SEQUENCE [LARGE SCALE GENOMIC DNA]</scope>
    <source>
        <strain evidence="5 6">DSM 24875</strain>
    </source>
</reference>
<dbReference type="InterPro" id="IPR025997">
    <property type="entry name" value="SBP_2_dom"/>
</dbReference>
<dbReference type="Proteomes" id="UP000253529">
    <property type="component" value="Unassembled WGS sequence"/>
</dbReference>
<evidence type="ECO:0000256" key="2">
    <source>
        <dbReference type="ARBA" id="ARBA00007639"/>
    </source>
</evidence>
<dbReference type="AlphaFoldDB" id="A0A366FPE5"/>
<organism evidence="5 6">
    <name type="scientific">Roseiarcus fermentans</name>
    <dbReference type="NCBI Taxonomy" id="1473586"/>
    <lineage>
        <taxon>Bacteria</taxon>
        <taxon>Pseudomonadati</taxon>
        <taxon>Pseudomonadota</taxon>
        <taxon>Alphaproteobacteria</taxon>
        <taxon>Hyphomicrobiales</taxon>
        <taxon>Roseiarcaceae</taxon>
        <taxon>Roseiarcus</taxon>
    </lineage>
</organism>
<dbReference type="InterPro" id="IPR028082">
    <property type="entry name" value="Peripla_BP_I"/>
</dbReference>
<dbReference type="Gene3D" id="3.40.50.2300">
    <property type="match status" value="2"/>
</dbReference>
<keyword evidence="5" id="KW-0762">Sugar transport</keyword>
<dbReference type="EMBL" id="QNRK01000008">
    <property type="protein sequence ID" value="RBP15585.1"/>
    <property type="molecule type" value="Genomic_DNA"/>
</dbReference>
<dbReference type="PANTHER" id="PTHR46847">
    <property type="entry name" value="D-ALLOSE-BINDING PERIPLASMIC PROTEIN-RELATED"/>
    <property type="match status" value="1"/>
</dbReference>
<evidence type="ECO:0000313" key="6">
    <source>
        <dbReference type="Proteomes" id="UP000253529"/>
    </source>
</evidence>
<dbReference type="InterPro" id="IPR006311">
    <property type="entry name" value="TAT_signal"/>
</dbReference>
<accession>A0A366FPE5</accession>
<sequence length="456" mass="49134">MKREIEPAKTGHALQFAATAQPVKFYREETKRMSDTENRDDMVQQYLEDFIPKGRRGDIEHLAGEVVKGATSRRNFLTRAGSLGVGATAASTILTALVTSAPKASAATSGSAEAGKIADKYKNLTIGVPVYAFADENQITIANQMQAAAQAAGLNWKFLLQDVAGSVTTAGQVFDSFVTRGVDVIIDIVIPPRLVAAQMAKAKEKKIPVFGIYTFGTNYPDMVLDYGGVTSVESSFVSSYMLFDQRIRHPGKKKIKLGIIDSQLDVIKPRRGALDGLLSLAINNDFEVVQVIPDVDPANTVQVATQVTQAILTKNPDVDCLWVSWSPAPVPVAAAVEQAGKGDSCKVYGLVAQSAGIQLIKEGKSPLVATSWVDLVWVGWGMVDLVLKHRSGKPVDRLALLSTNAVPCVCIDHAEANSSNIQMVDVLGGKQIPTWVFAQGSYRDRFVASWSESYSS</sequence>
<dbReference type="PANTHER" id="PTHR46847:SF1">
    <property type="entry name" value="D-ALLOSE-BINDING PERIPLASMIC PROTEIN-RELATED"/>
    <property type="match status" value="1"/>
</dbReference>
<comment type="caution">
    <text evidence="5">The sequence shown here is derived from an EMBL/GenBank/DDBJ whole genome shotgun (WGS) entry which is preliminary data.</text>
</comment>
<evidence type="ECO:0000259" key="4">
    <source>
        <dbReference type="Pfam" id="PF13407"/>
    </source>
</evidence>
<keyword evidence="5" id="KW-0813">Transport</keyword>
<dbReference type="RefSeq" id="WP_170153122.1">
    <property type="nucleotide sequence ID" value="NZ_QNRK01000008.1"/>
</dbReference>
<dbReference type="GO" id="GO:0030313">
    <property type="term" value="C:cell envelope"/>
    <property type="evidence" value="ECO:0007669"/>
    <property type="project" value="UniProtKB-SubCell"/>
</dbReference>
<proteinExistence type="inferred from homology"/>